<evidence type="ECO:0000256" key="1">
    <source>
        <dbReference type="ARBA" id="ARBA00023125"/>
    </source>
</evidence>
<organism evidence="3 4">
    <name type="scientific">Romboutsia faecis</name>
    <dbReference type="NCBI Taxonomy" id="2764597"/>
    <lineage>
        <taxon>Bacteria</taxon>
        <taxon>Bacillati</taxon>
        <taxon>Bacillota</taxon>
        <taxon>Clostridia</taxon>
        <taxon>Peptostreptococcales</taxon>
        <taxon>Peptostreptococcaceae</taxon>
        <taxon>Romboutsia</taxon>
    </lineage>
</organism>
<dbReference type="CDD" id="cd00093">
    <property type="entry name" value="HTH_XRE"/>
    <property type="match status" value="1"/>
</dbReference>
<name>A0ABR7JK25_9FIRM</name>
<evidence type="ECO:0000259" key="2">
    <source>
        <dbReference type="PROSITE" id="PS50943"/>
    </source>
</evidence>
<feature type="domain" description="HTH cro/C1-type" evidence="2">
    <location>
        <begin position="8"/>
        <end position="62"/>
    </location>
</feature>
<reference evidence="3 4" key="1">
    <citation type="submission" date="2020-08" db="EMBL/GenBank/DDBJ databases">
        <authorList>
            <person name="Liu C."/>
            <person name="Sun Q."/>
        </authorList>
    </citation>
    <scope>NUCLEOTIDE SEQUENCE [LARGE SCALE GENOMIC DNA]</scope>
    <source>
        <strain evidence="3 4">NSJ-18</strain>
    </source>
</reference>
<dbReference type="Gene3D" id="1.10.260.40">
    <property type="entry name" value="lambda repressor-like DNA-binding domains"/>
    <property type="match status" value="1"/>
</dbReference>
<comment type="caution">
    <text evidence="3">The sequence shown here is derived from an EMBL/GenBank/DDBJ whole genome shotgun (WGS) entry which is preliminary data.</text>
</comment>
<dbReference type="EMBL" id="JACRWE010000001">
    <property type="protein sequence ID" value="MBC5995268.1"/>
    <property type="molecule type" value="Genomic_DNA"/>
</dbReference>
<dbReference type="Pfam" id="PF01381">
    <property type="entry name" value="HTH_3"/>
    <property type="match status" value="1"/>
</dbReference>
<gene>
    <name evidence="3" type="ORF">H8923_00720</name>
</gene>
<keyword evidence="4" id="KW-1185">Reference proteome</keyword>
<dbReference type="RefSeq" id="WP_153971521.1">
    <property type="nucleotide sequence ID" value="NZ_JACRWE010000001.1"/>
</dbReference>
<protein>
    <submittedName>
        <fullName evidence="3">Helix-turn-helix transcriptional regulator</fullName>
    </submittedName>
</protein>
<dbReference type="InterPro" id="IPR050807">
    <property type="entry name" value="TransReg_Diox_bact_type"/>
</dbReference>
<dbReference type="SUPFAM" id="SSF47413">
    <property type="entry name" value="lambda repressor-like DNA-binding domains"/>
    <property type="match status" value="1"/>
</dbReference>
<evidence type="ECO:0000313" key="3">
    <source>
        <dbReference type="EMBL" id="MBC5995268.1"/>
    </source>
</evidence>
<evidence type="ECO:0000313" key="4">
    <source>
        <dbReference type="Proteomes" id="UP000609849"/>
    </source>
</evidence>
<accession>A0ABR7JK25</accession>
<sequence>MEKIGLKIKEARKNKKITQTELADKIGVSKHTIAKYEQSQRIPNLETITKIVDILEIDFWEVMPNLNVELEPVDRNEEDLKFGELVQKKVEIKKILSEWAGKNYYSRDLNNLFRNIDGYEIGRKLEKVEFNEYIRRLNMHGQDSDKSYINTEKFRKDISKEIKKAIEFTIELKLMEAIEKIKEY</sequence>
<dbReference type="PANTHER" id="PTHR46797">
    <property type="entry name" value="HTH-TYPE TRANSCRIPTIONAL REGULATOR"/>
    <property type="match status" value="1"/>
</dbReference>
<dbReference type="SMART" id="SM00530">
    <property type="entry name" value="HTH_XRE"/>
    <property type="match status" value="1"/>
</dbReference>
<keyword evidence="1" id="KW-0238">DNA-binding</keyword>
<dbReference type="InterPro" id="IPR010982">
    <property type="entry name" value="Lambda_DNA-bd_dom_sf"/>
</dbReference>
<dbReference type="Proteomes" id="UP000609849">
    <property type="component" value="Unassembled WGS sequence"/>
</dbReference>
<proteinExistence type="predicted"/>
<dbReference type="PROSITE" id="PS50943">
    <property type="entry name" value="HTH_CROC1"/>
    <property type="match status" value="1"/>
</dbReference>
<dbReference type="InterPro" id="IPR001387">
    <property type="entry name" value="Cro/C1-type_HTH"/>
</dbReference>
<dbReference type="PANTHER" id="PTHR46797:SF1">
    <property type="entry name" value="METHYLPHOSPHONATE SYNTHASE"/>
    <property type="match status" value="1"/>
</dbReference>